<dbReference type="Gene3D" id="3.30.160.60">
    <property type="entry name" value="Classic Zinc Finger"/>
    <property type="match status" value="1"/>
</dbReference>
<keyword evidence="1" id="KW-0399">Innate immunity</keyword>
<dbReference type="Pfam" id="PF25600">
    <property type="entry name" value="TRIM_CC"/>
    <property type="match status" value="1"/>
</dbReference>
<feature type="coiled-coil region" evidence="7">
    <location>
        <begin position="204"/>
        <end position="299"/>
    </location>
</feature>
<dbReference type="RefSeq" id="XP_023145216.1">
    <property type="nucleotide sequence ID" value="XM_023289448.3"/>
</dbReference>
<reference evidence="11 12" key="1">
    <citation type="submission" date="2022-01" db="EMBL/GenBank/DDBJ databases">
        <title>A chromosome-scale genome assembly of the false clownfish, Amphiprion ocellaris.</title>
        <authorList>
            <person name="Ryu T."/>
        </authorList>
    </citation>
    <scope>NUCLEOTIDE SEQUENCE [LARGE SCALE GENOMIC DNA]</scope>
</reference>
<dbReference type="SMART" id="SM00449">
    <property type="entry name" value="SPRY"/>
    <property type="match status" value="1"/>
</dbReference>
<evidence type="ECO:0000259" key="9">
    <source>
        <dbReference type="PROSITE" id="PS50119"/>
    </source>
</evidence>
<dbReference type="GO" id="GO:0045087">
    <property type="term" value="P:innate immune response"/>
    <property type="evidence" value="ECO:0007669"/>
    <property type="project" value="UniProtKB-KW"/>
</dbReference>
<name>A0AAQ5YA66_AMPOC</name>
<dbReference type="Pfam" id="PF13765">
    <property type="entry name" value="PRY"/>
    <property type="match status" value="1"/>
</dbReference>
<keyword evidence="5" id="KW-0391">Immunity</keyword>
<evidence type="ECO:0000256" key="1">
    <source>
        <dbReference type="ARBA" id="ARBA00022588"/>
    </source>
</evidence>
<reference evidence="11" key="2">
    <citation type="submission" date="2025-08" db="UniProtKB">
        <authorList>
            <consortium name="Ensembl"/>
        </authorList>
    </citation>
    <scope>IDENTIFICATION</scope>
</reference>
<organism evidence="11 12">
    <name type="scientific">Amphiprion ocellaris</name>
    <name type="common">Clown anemonefish</name>
    <dbReference type="NCBI Taxonomy" id="80972"/>
    <lineage>
        <taxon>Eukaryota</taxon>
        <taxon>Metazoa</taxon>
        <taxon>Chordata</taxon>
        <taxon>Craniata</taxon>
        <taxon>Vertebrata</taxon>
        <taxon>Euteleostomi</taxon>
        <taxon>Actinopterygii</taxon>
        <taxon>Neopterygii</taxon>
        <taxon>Teleostei</taxon>
        <taxon>Neoteleostei</taxon>
        <taxon>Acanthomorphata</taxon>
        <taxon>Ovalentaria</taxon>
        <taxon>Pomacentridae</taxon>
        <taxon>Amphiprion</taxon>
    </lineage>
</organism>
<dbReference type="PANTHER" id="PTHR25465:SF5">
    <property type="entry name" value="E3 UBIQUITIN_ISG15 LIGASE TRIM25-RELATED"/>
    <property type="match status" value="1"/>
</dbReference>
<reference evidence="11" key="3">
    <citation type="submission" date="2025-09" db="UniProtKB">
        <authorList>
            <consortium name="Ensembl"/>
        </authorList>
    </citation>
    <scope>IDENTIFICATION</scope>
</reference>
<evidence type="ECO:0000256" key="2">
    <source>
        <dbReference type="ARBA" id="ARBA00022723"/>
    </source>
</evidence>
<dbReference type="GO" id="GO:0008270">
    <property type="term" value="F:zinc ion binding"/>
    <property type="evidence" value="ECO:0007669"/>
    <property type="project" value="UniProtKB-KW"/>
</dbReference>
<evidence type="ECO:0000256" key="4">
    <source>
        <dbReference type="ARBA" id="ARBA00022833"/>
    </source>
</evidence>
<dbReference type="SUPFAM" id="SSF57845">
    <property type="entry name" value="B-box zinc-binding domain"/>
    <property type="match status" value="1"/>
</dbReference>
<keyword evidence="4" id="KW-0862">Zinc</keyword>
<dbReference type="Gene3D" id="2.60.120.920">
    <property type="match status" value="1"/>
</dbReference>
<dbReference type="GO" id="GO:0005737">
    <property type="term" value="C:cytoplasm"/>
    <property type="evidence" value="ECO:0007669"/>
    <property type="project" value="UniProtKB-ARBA"/>
</dbReference>
<dbReference type="PROSITE" id="PS50119">
    <property type="entry name" value="ZF_BBOX"/>
    <property type="match status" value="1"/>
</dbReference>
<dbReference type="Pfam" id="PF15227">
    <property type="entry name" value="zf-C3HC4_4"/>
    <property type="match status" value="1"/>
</dbReference>
<evidence type="ECO:0000256" key="5">
    <source>
        <dbReference type="ARBA" id="ARBA00022859"/>
    </source>
</evidence>
<dbReference type="InterPro" id="IPR003879">
    <property type="entry name" value="Butyrophylin_SPRY"/>
</dbReference>
<evidence type="ECO:0000313" key="12">
    <source>
        <dbReference type="Proteomes" id="UP001501940"/>
    </source>
</evidence>
<protein>
    <recommendedName>
        <fullName evidence="13">Tripartite motif-containing protein 16-like</fullName>
    </recommendedName>
</protein>
<dbReference type="SUPFAM" id="SSF57850">
    <property type="entry name" value="RING/U-box"/>
    <property type="match status" value="1"/>
</dbReference>
<dbReference type="PROSITE" id="PS50188">
    <property type="entry name" value="B302_SPRY"/>
    <property type="match status" value="1"/>
</dbReference>
<dbReference type="PANTHER" id="PTHR25465">
    <property type="entry name" value="B-BOX DOMAIN CONTAINING"/>
    <property type="match status" value="1"/>
</dbReference>
<dbReference type="Proteomes" id="UP001501940">
    <property type="component" value="Chromosome 17"/>
</dbReference>
<proteinExistence type="predicted"/>
<dbReference type="Ensembl" id="ENSAOCT00000074382.1">
    <property type="protein sequence ID" value="ENSAOCP00000050653.1"/>
    <property type="gene ID" value="ENSAOCG00000030400.1"/>
</dbReference>
<keyword evidence="3 6" id="KW-0863">Zinc-finger</keyword>
<dbReference type="SMART" id="SM00184">
    <property type="entry name" value="RING"/>
    <property type="match status" value="1"/>
</dbReference>
<dbReference type="Gene3D" id="3.30.40.10">
    <property type="entry name" value="Zinc/RING finger domain, C3HC4 (zinc finger)"/>
    <property type="match status" value="1"/>
</dbReference>
<dbReference type="InterPro" id="IPR013083">
    <property type="entry name" value="Znf_RING/FYVE/PHD"/>
</dbReference>
<keyword evidence="2" id="KW-0479">Metal-binding</keyword>
<evidence type="ECO:0000259" key="8">
    <source>
        <dbReference type="PROSITE" id="PS50089"/>
    </source>
</evidence>
<dbReference type="GeneTree" id="ENSGT01150000286950"/>
<dbReference type="InterPro" id="IPR058030">
    <property type="entry name" value="TRIM8/14/16/25/29/45/65_CC"/>
</dbReference>
<dbReference type="Pfam" id="PF00643">
    <property type="entry name" value="zf-B_box"/>
    <property type="match status" value="1"/>
</dbReference>
<dbReference type="InterPro" id="IPR043136">
    <property type="entry name" value="B30.2/SPRY_sf"/>
</dbReference>
<evidence type="ECO:0000256" key="6">
    <source>
        <dbReference type="PROSITE-ProRule" id="PRU00024"/>
    </source>
</evidence>
<feature type="coiled-coil region" evidence="7">
    <location>
        <begin position="336"/>
        <end position="363"/>
    </location>
</feature>
<evidence type="ECO:0008006" key="13">
    <source>
        <dbReference type="Google" id="ProtNLM"/>
    </source>
</evidence>
<dbReference type="CDD" id="cd19769">
    <property type="entry name" value="Bbox2_TRIM16-like"/>
    <property type="match status" value="1"/>
</dbReference>
<feature type="domain" description="B30.2/SPRY" evidence="10">
    <location>
        <begin position="366"/>
        <end position="558"/>
    </location>
</feature>
<dbReference type="InterPro" id="IPR000315">
    <property type="entry name" value="Znf_B-box"/>
</dbReference>
<dbReference type="InterPro" id="IPR001870">
    <property type="entry name" value="B30.2/SPRY"/>
</dbReference>
<evidence type="ECO:0000256" key="3">
    <source>
        <dbReference type="ARBA" id="ARBA00022771"/>
    </source>
</evidence>
<dbReference type="InterPro" id="IPR006574">
    <property type="entry name" value="PRY"/>
</dbReference>
<dbReference type="InterPro" id="IPR013320">
    <property type="entry name" value="ConA-like_dom_sf"/>
</dbReference>
<dbReference type="SUPFAM" id="SSF49899">
    <property type="entry name" value="Concanavalin A-like lectins/glucanases"/>
    <property type="match status" value="1"/>
</dbReference>
<keyword evidence="7" id="KW-0175">Coiled coil</keyword>
<feature type="domain" description="B box-type" evidence="9">
    <location>
        <begin position="149"/>
        <end position="189"/>
    </location>
</feature>
<dbReference type="SMART" id="SM00336">
    <property type="entry name" value="BBOX"/>
    <property type="match status" value="1"/>
</dbReference>
<dbReference type="SMART" id="SM00589">
    <property type="entry name" value="PRY"/>
    <property type="match status" value="1"/>
</dbReference>
<dbReference type="PRINTS" id="PR01407">
    <property type="entry name" value="BUTYPHLNCDUF"/>
</dbReference>
<evidence type="ECO:0000256" key="7">
    <source>
        <dbReference type="SAM" id="Coils"/>
    </source>
</evidence>
<dbReference type="InterPro" id="IPR003877">
    <property type="entry name" value="SPRY_dom"/>
</dbReference>
<evidence type="ECO:0000313" key="11">
    <source>
        <dbReference type="Ensembl" id="ENSAOCP00000050653.1"/>
    </source>
</evidence>
<dbReference type="Gene3D" id="4.10.830.40">
    <property type="match status" value="1"/>
</dbReference>
<dbReference type="InterPro" id="IPR051051">
    <property type="entry name" value="E3_ubiq-ligase_TRIM/RNF"/>
</dbReference>
<dbReference type="PROSITE" id="PS50089">
    <property type="entry name" value="ZF_RING_2"/>
    <property type="match status" value="1"/>
</dbReference>
<sequence>MSQQQNTMDQKKLSCSICLDLLKDPVTIPCGHSYCMKCIRSHWDGEDQRETYSCPQCRQMFRPRPDLKKNTMLADLVEELEKTRLQAAPVDLCFAGPGDVSCDFCTGRKLKAVKSCLQCLVSYCDQHLQPHYQSPAFEKHKLIKPSVKLQENICSRHGTEMRIFCRTDQTCICIFCARDEHKGHDTVPASAERSEKQGELLSSRQKIQQRIQDREEDVKVLQQEVEAINQSADKAVKKSDKIFTQLLRLVKNAGSDVKQQIRSQQKNEVSRAKDLEEKLQQEISELKRRNVELEKLSNTENHTQFLLNYSLLPCLREPTDFPSIHIHTLLYFENVTEAANRARDKLQDILTDLQTNISLAETKLSVLLRQGEPKTRAEFLQLNQQLTLDPNTVNPHLSLTEGGRKATVATEKQLYSNHQDRFTDMFQVLSRENLSGRHYWEVDSSGSEVSIAVAYKDTSRSGYESGFGNDDRSWTLEVFDNRYEFRHNGSSTSISAPRSSRIGVYLDHRAGVLCFYRVSDTVTLIHRVQTSFSQPLHAGLGVFASYGPGSAAEVCKVE</sequence>
<dbReference type="Pfam" id="PF00622">
    <property type="entry name" value="SPRY"/>
    <property type="match status" value="1"/>
</dbReference>
<feature type="domain" description="RING-type" evidence="8">
    <location>
        <begin position="15"/>
        <end position="58"/>
    </location>
</feature>
<accession>A0AAQ5YA66</accession>
<dbReference type="GeneID" id="111581316"/>
<dbReference type="KEGG" id="aoce:111581316"/>
<dbReference type="InterPro" id="IPR001841">
    <property type="entry name" value="Znf_RING"/>
</dbReference>
<evidence type="ECO:0000259" key="10">
    <source>
        <dbReference type="PROSITE" id="PS50188"/>
    </source>
</evidence>
<dbReference type="PROSITE" id="PS00518">
    <property type="entry name" value="ZF_RING_1"/>
    <property type="match status" value="1"/>
</dbReference>
<dbReference type="CDD" id="cd16040">
    <property type="entry name" value="SPRY_PRY_SNTX"/>
    <property type="match status" value="1"/>
</dbReference>
<dbReference type="AlphaFoldDB" id="A0AAQ5YA66"/>
<keyword evidence="12" id="KW-1185">Reference proteome</keyword>
<dbReference type="InterPro" id="IPR017907">
    <property type="entry name" value="Znf_RING_CS"/>
</dbReference>